<evidence type="ECO:0000313" key="1">
    <source>
        <dbReference type="EMBL" id="AJI25628.1"/>
    </source>
</evidence>
<dbReference type="InterPro" id="IPR000551">
    <property type="entry name" value="MerR-type_HTH_dom"/>
</dbReference>
<dbReference type="KEGG" id="bmeg:BG04_5839"/>
<accession>A0A0B6AY34</accession>
<dbReference type="EMBL" id="CP009921">
    <property type="protein sequence ID" value="AJI25628.1"/>
    <property type="molecule type" value="Genomic_DNA"/>
</dbReference>
<protein>
    <submittedName>
        <fullName evidence="1">MerR HTH regulatory family protein</fullName>
    </submittedName>
</protein>
<dbReference type="Proteomes" id="UP000031829">
    <property type="component" value="Plasmid pBMV_2"/>
</dbReference>
<dbReference type="GeneID" id="93646007"/>
<name>A0A0B6AY34_PRIM2</name>
<dbReference type="RefSeq" id="WP_034655621.1">
    <property type="nucleotide sequence ID" value="NZ_BCVB01000018.1"/>
</dbReference>
<keyword evidence="1" id="KW-0614">Plasmid</keyword>
<dbReference type="GO" id="GO:0003677">
    <property type="term" value="F:DNA binding"/>
    <property type="evidence" value="ECO:0007669"/>
    <property type="project" value="InterPro"/>
</dbReference>
<proteinExistence type="predicted"/>
<dbReference type="AlphaFoldDB" id="A0A0B6AY34"/>
<sequence length="191" mass="22845">MSEETMVISEVARKFNIENHQLRDWCEVGLVRHKRIGRIRYIFTDEDKKIEKIIELKEKFGKHAPNEMIREELIKANLMSEEQTKIINKDLEEEDINENSFKEAFLLLAKKIEEMDKKMEKKEQLTLPSENLAEKKDVIEIKEQMNKLEQDNQRLKEVNDQLLKKLDSIHSAMTEIQKEQGKSIWKRMFTK</sequence>
<geneLocation type="plasmid" evidence="1 2">
    <name>pBMV_2</name>
</geneLocation>
<organism evidence="1 2">
    <name type="scientific">Priestia megaterium (strain ATCC 14581 / DSM 32 / CCUG 1817 / JCM 2506 / NBRC 15308 / NCIMB 9376 / NCTC 10342 / NRRL B-14308 / VKM B-512 / Ford 19)</name>
    <name type="common">Bacillus megaterium</name>
    <dbReference type="NCBI Taxonomy" id="1348623"/>
    <lineage>
        <taxon>Bacteria</taxon>
        <taxon>Bacillati</taxon>
        <taxon>Bacillota</taxon>
        <taxon>Bacilli</taxon>
        <taxon>Bacillales</taxon>
        <taxon>Bacillaceae</taxon>
        <taxon>Priestia</taxon>
    </lineage>
</organism>
<evidence type="ECO:0000313" key="2">
    <source>
        <dbReference type="Proteomes" id="UP000031829"/>
    </source>
</evidence>
<dbReference type="Gene3D" id="1.10.1660.10">
    <property type="match status" value="1"/>
</dbReference>
<dbReference type="Pfam" id="PF13411">
    <property type="entry name" value="MerR_1"/>
    <property type="match status" value="1"/>
</dbReference>
<gene>
    <name evidence="1" type="ORF">BG04_5839</name>
</gene>
<reference evidence="1 2" key="1">
    <citation type="journal article" date="2015" name="Genome Announc.">
        <title>Complete genome sequences for 35 biothreat assay-relevant bacillus species.</title>
        <authorList>
            <person name="Johnson S.L."/>
            <person name="Daligault H.E."/>
            <person name="Davenport K.W."/>
            <person name="Jaissle J."/>
            <person name="Frey K.G."/>
            <person name="Ladner J.T."/>
            <person name="Broomall S.M."/>
            <person name="Bishop-Lilly K.A."/>
            <person name="Bruce D.C."/>
            <person name="Gibbons H.S."/>
            <person name="Coyne S.R."/>
            <person name="Lo C.C."/>
            <person name="Meincke L."/>
            <person name="Munk A.C."/>
            <person name="Koroleva G.I."/>
            <person name="Rosenzweig C.N."/>
            <person name="Palacios G.F."/>
            <person name="Redden C.L."/>
            <person name="Minogue T.D."/>
            <person name="Chain P.S."/>
        </authorList>
    </citation>
    <scope>NUCLEOTIDE SEQUENCE [LARGE SCALE GENOMIC DNA]</scope>
    <source>
        <strain evidence="2">ATCC 14581 / DSM 32 / JCM 2506 / NBRC 15308 / NCIMB 9376 / NCTC 10342 / NRRL B-14308 / VKM B-512</strain>
        <plasmid evidence="1 2">pBMV_2</plasmid>
    </source>
</reference>
<dbReference type="GO" id="GO:0006355">
    <property type="term" value="P:regulation of DNA-templated transcription"/>
    <property type="evidence" value="ECO:0007669"/>
    <property type="project" value="InterPro"/>
</dbReference>
<dbReference type="HOGENOM" id="CLU_1418965_0_0_9"/>